<proteinExistence type="predicted"/>
<organism evidence="1 2">
    <name type="scientific">Trichonephila inaurata madagascariensis</name>
    <dbReference type="NCBI Taxonomy" id="2747483"/>
    <lineage>
        <taxon>Eukaryota</taxon>
        <taxon>Metazoa</taxon>
        <taxon>Ecdysozoa</taxon>
        <taxon>Arthropoda</taxon>
        <taxon>Chelicerata</taxon>
        <taxon>Arachnida</taxon>
        <taxon>Araneae</taxon>
        <taxon>Araneomorphae</taxon>
        <taxon>Entelegynae</taxon>
        <taxon>Araneoidea</taxon>
        <taxon>Nephilidae</taxon>
        <taxon>Trichonephila</taxon>
        <taxon>Trichonephila inaurata</taxon>
    </lineage>
</organism>
<gene>
    <name evidence="1" type="ORF">TNIN_452881</name>
</gene>
<protein>
    <submittedName>
        <fullName evidence="1">Uncharacterized protein</fullName>
    </submittedName>
</protein>
<dbReference type="OrthoDB" id="10400286at2759"/>
<dbReference type="EMBL" id="BMAV01023189">
    <property type="protein sequence ID" value="GFY78781.1"/>
    <property type="molecule type" value="Genomic_DNA"/>
</dbReference>
<evidence type="ECO:0000313" key="1">
    <source>
        <dbReference type="EMBL" id="GFY78781.1"/>
    </source>
</evidence>
<dbReference type="AlphaFoldDB" id="A0A8X6YX46"/>
<dbReference type="Proteomes" id="UP000886998">
    <property type="component" value="Unassembled WGS sequence"/>
</dbReference>
<keyword evidence="2" id="KW-1185">Reference proteome</keyword>
<accession>A0A8X6YX46</accession>
<sequence>MKVSFIEVQVSPRALEHSSGWISKLELSLTQFEEIRESTSDELDRHLLKWNPLASSMFESVFIVEIASSLEGAPAIKSSMQKDYFIRDETAGSSLSRSNSI</sequence>
<evidence type="ECO:0000313" key="2">
    <source>
        <dbReference type="Proteomes" id="UP000886998"/>
    </source>
</evidence>
<name>A0A8X6YX46_9ARAC</name>
<reference evidence="1" key="1">
    <citation type="submission" date="2020-08" db="EMBL/GenBank/DDBJ databases">
        <title>Multicomponent nature underlies the extraordinary mechanical properties of spider dragline silk.</title>
        <authorList>
            <person name="Kono N."/>
            <person name="Nakamura H."/>
            <person name="Mori M."/>
            <person name="Yoshida Y."/>
            <person name="Ohtoshi R."/>
            <person name="Malay A.D."/>
            <person name="Moran D.A.P."/>
            <person name="Tomita M."/>
            <person name="Numata K."/>
            <person name="Arakawa K."/>
        </authorList>
    </citation>
    <scope>NUCLEOTIDE SEQUENCE</scope>
</reference>
<comment type="caution">
    <text evidence="1">The sequence shown here is derived from an EMBL/GenBank/DDBJ whole genome shotgun (WGS) entry which is preliminary data.</text>
</comment>